<name>A0A4Y9Z8J9_9AGAM</name>
<proteinExistence type="predicted"/>
<feature type="region of interest" description="Disordered" evidence="4">
    <location>
        <begin position="357"/>
        <end position="392"/>
    </location>
</feature>
<dbReference type="GO" id="GO:0005737">
    <property type="term" value="C:cytoplasm"/>
    <property type="evidence" value="ECO:0007669"/>
    <property type="project" value="TreeGrafter"/>
</dbReference>
<comment type="caution">
    <text evidence="5">The sequence shown here is derived from an EMBL/GenBank/DDBJ whole genome shotgun (WGS) entry which is preliminary data.</text>
</comment>
<organism evidence="5 6">
    <name type="scientific">Dentipellis fragilis</name>
    <dbReference type="NCBI Taxonomy" id="205917"/>
    <lineage>
        <taxon>Eukaryota</taxon>
        <taxon>Fungi</taxon>
        <taxon>Dikarya</taxon>
        <taxon>Basidiomycota</taxon>
        <taxon>Agaricomycotina</taxon>
        <taxon>Agaricomycetes</taxon>
        <taxon>Russulales</taxon>
        <taxon>Hericiaceae</taxon>
        <taxon>Dentipellis</taxon>
    </lineage>
</organism>
<dbReference type="InterPro" id="IPR036322">
    <property type="entry name" value="WD40_repeat_dom_sf"/>
</dbReference>
<dbReference type="GO" id="GO:0045717">
    <property type="term" value="P:negative regulation of fatty acid biosynthetic process"/>
    <property type="evidence" value="ECO:0007669"/>
    <property type="project" value="TreeGrafter"/>
</dbReference>
<dbReference type="OrthoDB" id="2414538at2759"/>
<dbReference type="SUPFAM" id="SSF50978">
    <property type="entry name" value="WD40 repeat-like"/>
    <property type="match status" value="1"/>
</dbReference>
<evidence type="ECO:0000313" key="5">
    <source>
        <dbReference type="EMBL" id="TFY70163.1"/>
    </source>
</evidence>
<dbReference type="AlphaFoldDB" id="A0A4Y9Z8J9"/>
<dbReference type="Proteomes" id="UP000298327">
    <property type="component" value="Unassembled WGS sequence"/>
</dbReference>
<dbReference type="STRING" id="205917.A0A4Y9Z8J9"/>
<evidence type="ECO:0000313" key="6">
    <source>
        <dbReference type="Proteomes" id="UP000298327"/>
    </source>
</evidence>
<evidence type="ECO:0000256" key="3">
    <source>
        <dbReference type="PROSITE-ProRule" id="PRU00221"/>
    </source>
</evidence>
<feature type="repeat" description="WD" evidence="3">
    <location>
        <begin position="142"/>
        <end position="183"/>
    </location>
</feature>
<sequence>MTSSEEKARLGVLGHAAPGFFIPLILPFIMSDDAVQPEAPVYSKHRHVSPRPWTLASGIPKSTRYERWKRQLLADSYEYELDRVNVLGNETEGHTGCVNALSWVEDGRFLLSGGDDSTVRLWQIDESNSTVPYPFRTTAVVHTGHTGNIFNAQMLPHSSRIATVAADKQIRVFDVESALSLGRTGHGTDEELQISTPPMRILRCHSSRTKRLVTEESSDLFLTVAEDGTVRQHDLRVPHRCRSGCPAPLVKLNHDLSTLALSPLTPYQFVVAGESPYGYLFDRRQSGRFIKEEWGMPPNDDELTTCVRRFGRKTRGPGERKGSEHITGARMPNSNGHEVLLSYSSDAVYLYSTHDDPEEFTEHRNSPKSLLPANAKGKATSRSPSVNGPVDVDADWTMEEQEALMADEDDQTDSDPQSDASTAIREADVENEPEEEEEEEDHIALHSDVPIVYPRKRFVGACNAETVKDVNFLGPNDEYVVSGSDDGNFFVWRKSTAELHGIYEGDGSVVNVIEGHPSLPVVALFSPVFEPSAFSRMNNAESIISRNREATARQIDLASLFFQYRLAVRRSARSEGGDEEEEPECTFQ</sequence>
<feature type="region of interest" description="Disordered" evidence="4">
    <location>
        <begin position="312"/>
        <end position="333"/>
    </location>
</feature>
<keyword evidence="6" id="KW-1185">Reference proteome</keyword>
<feature type="compositionally biased region" description="Acidic residues" evidence="4">
    <location>
        <begin position="429"/>
        <end position="441"/>
    </location>
</feature>
<evidence type="ECO:0000256" key="1">
    <source>
        <dbReference type="ARBA" id="ARBA00022574"/>
    </source>
</evidence>
<dbReference type="InterPro" id="IPR001680">
    <property type="entry name" value="WD40_rpt"/>
</dbReference>
<dbReference type="InterPro" id="IPR045151">
    <property type="entry name" value="DCAF8"/>
</dbReference>
<dbReference type="InterPro" id="IPR015943">
    <property type="entry name" value="WD40/YVTN_repeat-like_dom_sf"/>
</dbReference>
<accession>A0A4Y9Z8J9</accession>
<feature type="repeat" description="WD" evidence="3">
    <location>
        <begin position="91"/>
        <end position="132"/>
    </location>
</feature>
<reference evidence="5 6" key="1">
    <citation type="submission" date="2019-02" db="EMBL/GenBank/DDBJ databases">
        <title>Genome sequencing of the rare red list fungi Dentipellis fragilis.</title>
        <authorList>
            <person name="Buettner E."/>
            <person name="Kellner H."/>
        </authorList>
    </citation>
    <scope>NUCLEOTIDE SEQUENCE [LARGE SCALE GENOMIC DNA]</scope>
    <source>
        <strain evidence="5 6">DSM 105465</strain>
    </source>
</reference>
<dbReference type="GO" id="GO:0080008">
    <property type="term" value="C:Cul4-RING E3 ubiquitin ligase complex"/>
    <property type="evidence" value="ECO:0007669"/>
    <property type="project" value="TreeGrafter"/>
</dbReference>
<evidence type="ECO:0000256" key="2">
    <source>
        <dbReference type="ARBA" id="ARBA00022737"/>
    </source>
</evidence>
<dbReference type="EMBL" id="SEOQ01000118">
    <property type="protein sequence ID" value="TFY70163.1"/>
    <property type="molecule type" value="Genomic_DNA"/>
</dbReference>
<dbReference type="PANTHER" id="PTHR15574:SF40">
    <property type="entry name" value="WD AND TETRATRICOPEPTIDE REPEATS PROTEIN 1"/>
    <property type="match status" value="1"/>
</dbReference>
<dbReference type="Pfam" id="PF00400">
    <property type="entry name" value="WD40"/>
    <property type="match status" value="3"/>
</dbReference>
<dbReference type="PROSITE" id="PS50082">
    <property type="entry name" value="WD_REPEATS_2"/>
    <property type="match status" value="2"/>
</dbReference>
<dbReference type="Gene3D" id="2.130.10.10">
    <property type="entry name" value="YVTN repeat-like/Quinoprotein amine dehydrogenase"/>
    <property type="match status" value="2"/>
</dbReference>
<gene>
    <name evidence="5" type="ORF">EVG20_g2843</name>
</gene>
<keyword evidence="2" id="KW-0677">Repeat</keyword>
<dbReference type="PROSITE" id="PS50294">
    <property type="entry name" value="WD_REPEATS_REGION"/>
    <property type="match status" value="1"/>
</dbReference>
<evidence type="ECO:0000256" key="4">
    <source>
        <dbReference type="SAM" id="MobiDB-lite"/>
    </source>
</evidence>
<feature type="region of interest" description="Disordered" evidence="4">
    <location>
        <begin position="405"/>
        <end position="442"/>
    </location>
</feature>
<dbReference type="SMART" id="SM00320">
    <property type="entry name" value="WD40"/>
    <property type="match status" value="4"/>
</dbReference>
<keyword evidence="1 3" id="KW-0853">WD repeat</keyword>
<dbReference type="PANTHER" id="PTHR15574">
    <property type="entry name" value="WD REPEAT DOMAIN-CONTAINING FAMILY"/>
    <property type="match status" value="1"/>
</dbReference>
<protein>
    <submittedName>
        <fullName evidence="5">Uncharacterized protein</fullName>
    </submittedName>
</protein>